<dbReference type="SUPFAM" id="SSF81330">
    <property type="entry name" value="Gated mechanosensitive channel"/>
    <property type="match status" value="1"/>
</dbReference>
<feature type="transmembrane region" description="Helical" evidence="9">
    <location>
        <begin position="70"/>
        <end position="92"/>
    </location>
</feature>
<dbReference type="PANTHER" id="PTHR30266:SF2">
    <property type="entry name" value="LARGE-CONDUCTANCE MECHANOSENSITIVE CHANNEL"/>
    <property type="match status" value="1"/>
</dbReference>
<keyword evidence="6" id="KW-0406">Ion transport</keyword>
<dbReference type="GO" id="GO:0008381">
    <property type="term" value="F:mechanosensitive monoatomic ion channel activity"/>
    <property type="evidence" value="ECO:0007669"/>
    <property type="project" value="InterPro"/>
</dbReference>
<dbReference type="GO" id="GO:0016020">
    <property type="term" value="C:membrane"/>
    <property type="evidence" value="ECO:0007669"/>
    <property type="project" value="UniProtKB-SubCell"/>
</dbReference>
<dbReference type="InterPro" id="IPR037673">
    <property type="entry name" value="MSC/AndL"/>
</dbReference>
<dbReference type="Pfam" id="PF01741">
    <property type="entry name" value="MscL"/>
    <property type="match status" value="1"/>
</dbReference>
<dbReference type="AlphaFoldDB" id="A0A3B0SSA4"/>
<evidence type="ECO:0000256" key="6">
    <source>
        <dbReference type="ARBA" id="ARBA00023065"/>
    </source>
</evidence>
<keyword evidence="3" id="KW-1003">Cell membrane</keyword>
<protein>
    <submittedName>
        <fullName evidence="10">Large-conductance mechanosensitive channel</fullName>
    </submittedName>
</protein>
<proteinExistence type="predicted"/>
<evidence type="ECO:0000256" key="9">
    <source>
        <dbReference type="SAM" id="Phobius"/>
    </source>
</evidence>
<evidence type="ECO:0000256" key="2">
    <source>
        <dbReference type="ARBA" id="ARBA00022448"/>
    </source>
</evidence>
<accession>A0A3B0SSA4</accession>
<evidence type="ECO:0000256" key="8">
    <source>
        <dbReference type="ARBA" id="ARBA00023303"/>
    </source>
</evidence>
<dbReference type="InterPro" id="IPR036019">
    <property type="entry name" value="MscL_channel"/>
</dbReference>
<dbReference type="EMBL" id="UOEK01000376">
    <property type="protein sequence ID" value="VAW06963.1"/>
    <property type="molecule type" value="Genomic_DNA"/>
</dbReference>
<name>A0A3B0SSA4_9ZZZZ</name>
<keyword evidence="8" id="KW-0407">Ion channel</keyword>
<reference evidence="10" key="1">
    <citation type="submission" date="2018-06" db="EMBL/GenBank/DDBJ databases">
        <authorList>
            <person name="Zhirakovskaya E."/>
        </authorList>
    </citation>
    <scope>NUCLEOTIDE SEQUENCE</scope>
</reference>
<evidence type="ECO:0000256" key="7">
    <source>
        <dbReference type="ARBA" id="ARBA00023136"/>
    </source>
</evidence>
<evidence type="ECO:0000256" key="3">
    <source>
        <dbReference type="ARBA" id="ARBA00022475"/>
    </source>
</evidence>
<gene>
    <name evidence="10" type="ORF">MNBD_ACTINO02-2407</name>
</gene>
<evidence type="ECO:0000256" key="5">
    <source>
        <dbReference type="ARBA" id="ARBA00022989"/>
    </source>
</evidence>
<organism evidence="10">
    <name type="scientific">hydrothermal vent metagenome</name>
    <dbReference type="NCBI Taxonomy" id="652676"/>
    <lineage>
        <taxon>unclassified sequences</taxon>
        <taxon>metagenomes</taxon>
        <taxon>ecological metagenomes</taxon>
    </lineage>
</organism>
<comment type="subcellular location">
    <subcellularLocation>
        <location evidence="1">Membrane</location>
        <topology evidence="1">Multi-pass membrane protein</topology>
    </subcellularLocation>
</comment>
<feature type="transmembrane region" description="Helical" evidence="9">
    <location>
        <begin position="12"/>
        <end position="34"/>
    </location>
</feature>
<keyword evidence="2" id="KW-0813">Transport</keyword>
<dbReference type="InterPro" id="IPR001185">
    <property type="entry name" value="MS_channel"/>
</dbReference>
<dbReference type="Gene3D" id="1.10.1200.120">
    <property type="entry name" value="Large-conductance mechanosensitive channel, MscL, domain 1"/>
    <property type="match status" value="1"/>
</dbReference>
<keyword evidence="5 9" id="KW-1133">Transmembrane helix</keyword>
<evidence type="ECO:0000256" key="4">
    <source>
        <dbReference type="ARBA" id="ARBA00022692"/>
    </source>
</evidence>
<keyword evidence="7 9" id="KW-0472">Membrane</keyword>
<dbReference type="PANTHER" id="PTHR30266">
    <property type="entry name" value="MECHANOSENSITIVE CHANNEL MSCL"/>
    <property type="match status" value="1"/>
</dbReference>
<sequence>MKDFIDGFKKFAMQGSVIEVAIAFVLAIAFKPIIDSLVEGVLMPIVGAIFGQPSFDRMTIKLGENGAEIFYGWVLTTGISFLATAFALYVFVVKPYEAYKKRQASGDEEAPEPDEQTVLLTEIRDALVK</sequence>
<dbReference type="NCBIfam" id="TIGR00220">
    <property type="entry name" value="mscL"/>
    <property type="match status" value="1"/>
</dbReference>
<evidence type="ECO:0000313" key="10">
    <source>
        <dbReference type="EMBL" id="VAW06963.1"/>
    </source>
</evidence>
<keyword evidence="4 9" id="KW-0812">Transmembrane</keyword>
<evidence type="ECO:0000256" key="1">
    <source>
        <dbReference type="ARBA" id="ARBA00004141"/>
    </source>
</evidence>